<organism evidence="1 2">
    <name type="scientific">Polaribacter marinus</name>
    <dbReference type="NCBI Taxonomy" id="2916838"/>
    <lineage>
        <taxon>Bacteria</taxon>
        <taxon>Pseudomonadati</taxon>
        <taxon>Bacteroidota</taxon>
        <taxon>Flavobacteriia</taxon>
        <taxon>Flavobacteriales</taxon>
        <taxon>Flavobacteriaceae</taxon>
    </lineage>
</organism>
<protein>
    <submittedName>
        <fullName evidence="1">DUF2586 domain-containing protein</fullName>
    </submittedName>
</protein>
<dbReference type="Pfam" id="PF10758">
    <property type="entry name" value="DUF2586"/>
    <property type="match status" value="1"/>
</dbReference>
<name>A0A9X1VRD1_9FLAO</name>
<accession>A0A9X1VRD1</accession>
<comment type="caution">
    <text evidence="1">The sequence shown here is derived from an EMBL/GenBank/DDBJ whole genome shotgun (WGS) entry which is preliminary data.</text>
</comment>
<evidence type="ECO:0000313" key="1">
    <source>
        <dbReference type="EMBL" id="MCI2229582.1"/>
    </source>
</evidence>
<dbReference type="EMBL" id="JAKQYM010000007">
    <property type="protein sequence ID" value="MCI2229582.1"/>
    <property type="molecule type" value="Genomic_DNA"/>
</dbReference>
<keyword evidence="2" id="KW-1185">Reference proteome</keyword>
<gene>
    <name evidence="1" type="ORF">MC378_10420</name>
</gene>
<reference evidence="1" key="1">
    <citation type="submission" date="2022-02" db="EMBL/GenBank/DDBJ databases">
        <title>Polaribacter sp. MSW13, isolated from seawater.</title>
        <authorList>
            <person name="Kristyanto S."/>
            <person name="Jung J."/>
            <person name="Jeon C.O."/>
        </authorList>
    </citation>
    <scope>NUCLEOTIDE SEQUENCE</scope>
    <source>
        <strain evidence="1">MSW13</strain>
    </source>
</reference>
<dbReference type="RefSeq" id="WP_242178708.1">
    <property type="nucleotide sequence ID" value="NZ_JAKQYM010000007.1"/>
</dbReference>
<evidence type="ECO:0000313" key="2">
    <source>
        <dbReference type="Proteomes" id="UP001139369"/>
    </source>
</evidence>
<proteinExistence type="predicted"/>
<dbReference type="AlphaFoldDB" id="A0A9X1VRD1"/>
<dbReference type="InterPro" id="IPR019694">
    <property type="entry name" value="Phage_HP1_Orf23"/>
</dbReference>
<dbReference type="Proteomes" id="UP001139369">
    <property type="component" value="Unassembled WGS sequence"/>
</dbReference>
<sequence>MALNGVSVNRLNGGLGRKNPSTDGVCLLIIGGAVTATSLALKVAKELISVEDAVALGIDPTYDDTNDILAHHHIDEFFRVNPNGNLFVVLDDGTLTADNIKTIVKENTAIKAIGVVRNDEDAPADMDVYVSGYQTIVDELRAESRNISAVLVEGAVFDDETLISAYPDARAYEAENVSIVIAQDPIIRAVKTEHETYAAIGTALGAISVRNVNENIGSVDIENKPSSYRGNSNYTLTDGDRQRWLTAKLQDGRDFNSLTTVEIKALATKGYICVGFYNGYPGYYFTDSHTCTESASDYSRIENNRVWDKAATLGRTSLMPRVKANLLKDPITGFIREIEAAELESLAQTAIETMVSSEEISGVSVYINPEQTISDDSPLVVKGEVVFNDIIHEMSFDLGLTNKLQ</sequence>